<keyword evidence="7" id="KW-0175">Coiled coil</keyword>
<evidence type="ECO:0000256" key="1">
    <source>
        <dbReference type="ARBA" id="ARBA00004123"/>
    </source>
</evidence>
<organism evidence="16 17">
    <name type="scientific">Helobdella robusta</name>
    <name type="common">Californian leech</name>
    <dbReference type="NCBI Taxonomy" id="6412"/>
    <lineage>
        <taxon>Eukaryota</taxon>
        <taxon>Metazoa</taxon>
        <taxon>Spiralia</taxon>
        <taxon>Lophotrochozoa</taxon>
        <taxon>Annelida</taxon>
        <taxon>Clitellata</taxon>
        <taxon>Hirudinea</taxon>
        <taxon>Rhynchobdellida</taxon>
        <taxon>Glossiphoniidae</taxon>
        <taxon>Helobdella</taxon>
    </lineage>
</organism>
<dbReference type="GO" id="GO:0003714">
    <property type="term" value="F:transcription corepressor activity"/>
    <property type="evidence" value="ECO:0000318"/>
    <property type="project" value="GO_Central"/>
</dbReference>
<dbReference type="GeneID" id="20203614"/>
<dbReference type="SMART" id="SM00717">
    <property type="entry name" value="SANT"/>
    <property type="match status" value="2"/>
</dbReference>
<dbReference type="Gene3D" id="1.10.10.60">
    <property type="entry name" value="Homeodomain-like"/>
    <property type="match status" value="1"/>
</dbReference>
<keyword evidence="4" id="KW-0863">Zinc-finger</keyword>
<dbReference type="PANTHER" id="PTHR16089:SF28">
    <property type="entry name" value="REST COREPRESSOR"/>
    <property type="match status" value="1"/>
</dbReference>
<evidence type="ECO:0000313" key="16">
    <source>
        <dbReference type="EnsemblMetazoa" id="HelroP171364"/>
    </source>
</evidence>
<dbReference type="GO" id="GO:0005667">
    <property type="term" value="C:transcription regulator complex"/>
    <property type="evidence" value="ECO:0000318"/>
    <property type="project" value="GO_Central"/>
</dbReference>
<dbReference type="Pfam" id="PF00249">
    <property type="entry name" value="Myb_DNA-binding"/>
    <property type="match status" value="1"/>
</dbReference>
<dbReference type="InterPro" id="IPR049048">
    <property type="entry name" value="REST_helical"/>
</dbReference>
<feature type="domain" description="ELM2" evidence="13">
    <location>
        <begin position="1"/>
        <end position="79"/>
    </location>
</feature>
<dbReference type="InterPro" id="IPR051066">
    <property type="entry name" value="Trans_reg/Corepressor"/>
</dbReference>
<gene>
    <name evidence="16" type="primary">20203614</name>
    <name evidence="15" type="ORF">HELRODRAFT_171364</name>
</gene>
<dbReference type="OrthoDB" id="10064338at2759"/>
<dbReference type="FunFam" id="1.20.58.1880:FF:000029">
    <property type="entry name" value="Uncharacterized protein"/>
    <property type="match status" value="1"/>
</dbReference>
<evidence type="ECO:0000256" key="8">
    <source>
        <dbReference type="ARBA" id="ARBA00023125"/>
    </source>
</evidence>
<evidence type="ECO:0008006" key="18">
    <source>
        <dbReference type="Google" id="ProtNLM"/>
    </source>
</evidence>
<evidence type="ECO:0000259" key="14">
    <source>
        <dbReference type="PROSITE" id="PS51293"/>
    </source>
</evidence>
<keyword evidence="17" id="KW-1185">Reference proteome</keyword>
<evidence type="ECO:0000256" key="7">
    <source>
        <dbReference type="ARBA" id="ARBA00023054"/>
    </source>
</evidence>
<evidence type="ECO:0000313" key="15">
    <source>
        <dbReference type="EMBL" id="ESO05703.1"/>
    </source>
</evidence>
<dbReference type="Proteomes" id="UP000015101">
    <property type="component" value="Unassembled WGS sequence"/>
</dbReference>
<dbReference type="EnsemblMetazoa" id="HelroT171364">
    <property type="protein sequence ID" value="HelroP171364"/>
    <property type="gene ID" value="HelroG171364"/>
</dbReference>
<dbReference type="RefSeq" id="XP_009016336.1">
    <property type="nucleotide sequence ID" value="XM_009018088.1"/>
</dbReference>
<dbReference type="InterPro" id="IPR009057">
    <property type="entry name" value="Homeodomain-like_sf"/>
</dbReference>
<dbReference type="InterPro" id="IPR017884">
    <property type="entry name" value="SANT_dom"/>
</dbReference>
<dbReference type="Pfam" id="PF20878">
    <property type="entry name" value="REST_helical"/>
    <property type="match status" value="1"/>
</dbReference>
<keyword evidence="5" id="KW-0862">Zinc</keyword>
<dbReference type="CTD" id="20203614"/>
<dbReference type="GO" id="GO:0000118">
    <property type="term" value="C:histone deacetylase complex"/>
    <property type="evidence" value="ECO:0000318"/>
    <property type="project" value="GO_Central"/>
</dbReference>
<comment type="similarity">
    <text evidence="11">Belongs to the CoREST family.</text>
</comment>
<feature type="domain" description="SANT" evidence="14">
    <location>
        <begin position="245"/>
        <end position="296"/>
    </location>
</feature>
<feature type="domain" description="SANT" evidence="14">
    <location>
        <begin position="80"/>
        <end position="131"/>
    </location>
</feature>
<dbReference type="InterPro" id="IPR001005">
    <property type="entry name" value="SANT/Myb"/>
</dbReference>
<dbReference type="HOGENOM" id="CLU_026741_0_1_1"/>
<dbReference type="GO" id="GO:0003677">
    <property type="term" value="F:DNA binding"/>
    <property type="evidence" value="ECO:0007669"/>
    <property type="project" value="UniProtKB-KW"/>
</dbReference>
<evidence type="ECO:0000256" key="10">
    <source>
        <dbReference type="ARBA" id="ARBA00023242"/>
    </source>
</evidence>
<evidence type="ECO:0000256" key="2">
    <source>
        <dbReference type="ARBA" id="ARBA00022491"/>
    </source>
</evidence>
<accession>T1F465</accession>
<reference evidence="17" key="1">
    <citation type="submission" date="2012-12" db="EMBL/GenBank/DDBJ databases">
        <authorList>
            <person name="Hellsten U."/>
            <person name="Grimwood J."/>
            <person name="Chapman J.A."/>
            <person name="Shapiro H."/>
            <person name="Aerts A."/>
            <person name="Otillar R.P."/>
            <person name="Terry A.Y."/>
            <person name="Boore J.L."/>
            <person name="Simakov O."/>
            <person name="Marletaz F."/>
            <person name="Cho S.-J."/>
            <person name="Edsinger-Gonzales E."/>
            <person name="Havlak P."/>
            <person name="Kuo D.-H."/>
            <person name="Larsson T."/>
            <person name="Lv J."/>
            <person name="Arendt D."/>
            <person name="Savage R."/>
            <person name="Osoegawa K."/>
            <person name="de Jong P."/>
            <person name="Lindberg D.R."/>
            <person name="Seaver E.C."/>
            <person name="Weisblat D.A."/>
            <person name="Putnam N.H."/>
            <person name="Grigoriev I.V."/>
            <person name="Rokhsar D.S."/>
        </authorList>
    </citation>
    <scope>NUCLEOTIDE SEQUENCE</scope>
</reference>
<dbReference type="PROSITE" id="PS51156">
    <property type="entry name" value="ELM2"/>
    <property type="match status" value="1"/>
</dbReference>
<dbReference type="STRING" id="6412.T1F465"/>
<keyword evidence="8" id="KW-0238">DNA-binding</keyword>
<dbReference type="PROSITE" id="PS51293">
    <property type="entry name" value="SANT"/>
    <property type="match status" value="2"/>
</dbReference>
<keyword evidence="10" id="KW-0539">Nucleus</keyword>
<dbReference type="EMBL" id="AMQM01003857">
    <property type="status" value="NOT_ANNOTATED_CDS"/>
    <property type="molecule type" value="Genomic_DNA"/>
</dbReference>
<keyword evidence="2" id="KW-0678">Repressor</keyword>
<dbReference type="KEGG" id="hro:HELRODRAFT_171364"/>
<keyword evidence="9" id="KW-0804">Transcription</keyword>
<evidence type="ECO:0000313" key="17">
    <source>
        <dbReference type="Proteomes" id="UP000015101"/>
    </source>
</evidence>
<dbReference type="GO" id="GO:0008270">
    <property type="term" value="F:zinc ion binding"/>
    <property type="evidence" value="ECO:0007669"/>
    <property type="project" value="UniProtKB-KW"/>
</dbReference>
<dbReference type="InterPro" id="IPR000949">
    <property type="entry name" value="ELM2_dom"/>
</dbReference>
<dbReference type="AlphaFoldDB" id="T1F465"/>
<dbReference type="SUPFAM" id="SSF46689">
    <property type="entry name" value="Homeodomain-like"/>
    <property type="match status" value="2"/>
</dbReference>
<proteinExistence type="inferred from homology"/>
<evidence type="ECO:0000256" key="5">
    <source>
        <dbReference type="ARBA" id="ARBA00022833"/>
    </source>
</evidence>
<evidence type="ECO:0000256" key="12">
    <source>
        <dbReference type="SAM" id="MobiDB-lite"/>
    </source>
</evidence>
<dbReference type="FunFam" id="1.10.10.60:FF:000012">
    <property type="entry name" value="Metastasis-associated 1 family, member 3"/>
    <property type="match status" value="1"/>
</dbReference>
<evidence type="ECO:0000256" key="6">
    <source>
        <dbReference type="ARBA" id="ARBA00023015"/>
    </source>
</evidence>
<sequence>MDGTEIIVAGVQSPTPTNLLRSLASPVWQPNSPNLDAKIDFYTDHAMSKYSYTQEQALGLLFWHKHNVDKALADLPQYAPAPDDWCTEDRVLFEQAFTFLGKNFNRIHNMLPEKSVGSLVKYYYSWKKRKNNVSSMDRQASKMLHQDFQNSEKNEEIEKSQKQSDYWMCSKWSHARNKSSFDLYLNAEELLMLMNGQGEHMFSLLDNELSASRKKVSNNKVIIAGMKRRSSFAIDKFRIPEVSRTHTTKWTNSELLLAVQGIRQYGTNFQAISEVIGTKSEHLVRNFFMNFKTRYNLDEVMKEYEKEMKLNAESQQRHPLHQQQLPIDQTFPSTNKHQPSLALSNQAYRQTREQGHQQQPSTLLKHFNSKQI</sequence>
<evidence type="ECO:0000256" key="3">
    <source>
        <dbReference type="ARBA" id="ARBA00022723"/>
    </source>
</evidence>
<dbReference type="GO" id="GO:0006357">
    <property type="term" value="P:regulation of transcription by RNA polymerase II"/>
    <property type="evidence" value="ECO:0000318"/>
    <property type="project" value="GO_Central"/>
</dbReference>
<dbReference type="Gene3D" id="1.20.58.1880">
    <property type="match status" value="1"/>
</dbReference>
<evidence type="ECO:0000259" key="13">
    <source>
        <dbReference type="PROSITE" id="PS51156"/>
    </source>
</evidence>
<dbReference type="OMA" id="HFFVSYR"/>
<dbReference type="PANTHER" id="PTHR16089">
    <property type="entry name" value="REST COREPRESSOR COREST PROTEIN-RELATED"/>
    <property type="match status" value="1"/>
</dbReference>
<keyword evidence="6" id="KW-0805">Transcription regulation</keyword>
<reference evidence="15 17" key="2">
    <citation type="journal article" date="2013" name="Nature">
        <title>Insights into bilaterian evolution from three spiralian genomes.</title>
        <authorList>
            <person name="Simakov O."/>
            <person name="Marletaz F."/>
            <person name="Cho S.J."/>
            <person name="Edsinger-Gonzales E."/>
            <person name="Havlak P."/>
            <person name="Hellsten U."/>
            <person name="Kuo D.H."/>
            <person name="Larsson T."/>
            <person name="Lv J."/>
            <person name="Arendt D."/>
            <person name="Savage R."/>
            <person name="Osoegawa K."/>
            <person name="de Jong P."/>
            <person name="Grimwood J."/>
            <person name="Chapman J.A."/>
            <person name="Shapiro H."/>
            <person name="Aerts A."/>
            <person name="Otillar R.P."/>
            <person name="Terry A.Y."/>
            <person name="Boore J.L."/>
            <person name="Grigoriev I.V."/>
            <person name="Lindberg D.R."/>
            <person name="Seaver E.C."/>
            <person name="Weisblat D.A."/>
            <person name="Putnam N.H."/>
            <person name="Rokhsar D.S."/>
        </authorList>
    </citation>
    <scope>NUCLEOTIDE SEQUENCE</scope>
</reference>
<dbReference type="GO" id="GO:0045892">
    <property type="term" value="P:negative regulation of DNA-templated transcription"/>
    <property type="evidence" value="ECO:0000318"/>
    <property type="project" value="GO_Central"/>
</dbReference>
<dbReference type="eggNOG" id="KOG1194">
    <property type="taxonomic scope" value="Eukaryota"/>
</dbReference>
<comment type="subcellular location">
    <subcellularLocation>
        <location evidence="1">Nucleus</location>
    </subcellularLocation>
</comment>
<evidence type="ECO:0000256" key="11">
    <source>
        <dbReference type="ARBA" id="ARBA00038011"/>
    </source>
</evidence>
<reference evidence="16" key="3">
    <citation type="submission" date="2015-06" db="UniProtKB">
        <authorList>
            <consortium name="EnsemblMetazoa"/>
        </authorList>
    </citation>
    <scope>IDENTIFICATION</scope>
</reference>
<dbReference type="InParanoid" id="T1F465"/>
<name>T1F465_HELRO</name>
<protein>
    <recommendedName>
        <fullName evidence="18">REST corepressor 3</fullName>
    </recommendedName>
</protein>
<evidence type="ECO:0000256" key="4">
    <source>
        <dbReference type="ARBA" id="ARBA00022771"/>
    </source>
</evidence>
<feature type="region of interest" description="Disordered" evidence="12">
    <location>
        <begin position="348"/>
        <end position="372"/>
    </location>
</feature>
<dbReference type="CDD" id="cd00167">
    <property type="entry name" value="SANT"/>
    <property type="match status" value="1"/>
</dbReference>
<keyword evidence="3" id="KW-0479">Metal-binding</keyword>
<evidence type="ECO:0000256" key="9">
    <source>
        <dbReference type="ARBA" id="ARBA00023163"/>
    </source>
</evidence>
<dbReference type="EMBL" id="KB096325">
    <property type="protein sequence ID" value="ESO05703.1"/>
    <property type="molecule type" value="Genomic_DNA"/>
</dbReference>